<feature type="transmembrane region" description="Helical" evidence="6">
    <location>
        <begin position="6"/>
        <end position="23"/>
    </location>
</feature>
<dbReference type="AlphaFoldDB" id="A0A7R6PPP6"/>
<keyword evidence="5 6" id="KW-0472">Membrane</keyword>
<evidence type="ECO:0000313" key="8">
    <source>
        <dbReference type="Proteomes" id="UP000595564"/>
    </source>
</evidence>
<keyword evidence="3 6" id="KW-0812">Transmembrane</keyword>
<proteinExistence type="inferred from homology"/>
<feature type="transmembrane region" description="Helical" evidence="6">
    <location>
        <begin position="30"/>
        <end position="51"/>
    </location>
</feature>
<evidence type="ECO:0000256" key="3">
    <source>
        <dbReference type="ARBA" id="ARBA00022692"/>
    </source>
</evidence>
<gene>
    <name evidence="7" type="ORF">TTHT_1500</name>
</gene>
<name>A0A7R6PPP6_9BACT</name>
<evidence type="ECO:0000256" key="2">
    <source>
        <dbReference type="ARBA" id="ARBA00005268"/>
    </source>
</evidence>
<dbReference type="PANTHER" id="PTHR30028:SF0">
    <property type="entry name" value="PROTEIN ALUMINUM SENSITIVE 3"/>
    <property type="match status" value="1"/>
</dbReference>
<protein>
    <submittedName>
        <fullName evidence="7">ABC transport system permease protein</fullName>
    </submittedName>
</protein>
<keyword evidence="8" id="KW-1185">Reference proteome</keyword>
<sequence>MYEKVIYSAVLLILAIAVSYFNRLKAEKDLIVGGIRAAIQLVIIGYILHYIFDLNKLWAQLLLLFVMSLIAAHTAKGRAKEVKNAGLFSFIGIVCGTTVSIGLLLAVGFIKPEPKFLIPLGGMVIGNTMTASALALDRFHSELKSNLPKILFALSLGMSTSDASVFYVRKSIKAAMTPIINTLKIVGIIQLPGAMTGMLIAGASPMKAAMFQLVIMYMIASAVSIGSSVALLIARKKLFYKDITVNI</sequence>
<evidence type="ECO:0000256" key="6">
    <source>
        <dbReference type="SAM" id="Phobius"/>
    </source>
</evidence>
<feature type="transmembrane region" description="Helical" evidence="6">
    <location>
        <begin position="209"/>
        <end position="234"/>
    </location>
</feature>
<evidence type="ECO:0000313" key="7">
    <source>
        <dbReference type="EMBL" id="BBB33006.1"/>
    </source>
</evidence>
<accession>A0A7R6PPP6</accession>
<dbReference type="KEGG" id="thyd:TTHT_1500"/>
<dbReference type="EMBL" id="AP017470">
    <property type="protein sequence ID" value="BBB33006.1"/>
    <property type="molecule type" value="Genomic_DNA"/>
</dbReference>
<evidence type="ECO:0000256" key="1">
    <source>
        <dbReference type="ARBA" id="ARBA00004141"/>
    </source>
</evidence>
<feature type="transmembrane region" description="Helical" evidence="6">
    <location>
        <begin position="179"/>
        <end position="203"/>
    </location>
</feature>
<comment type="subcellular location">
    <subcellularLocation>
        <location evidence="1">Membrane</location>
        <topology evidence="1">Multi-pass membrane protein</topology>
    </subcellularLocation>
</comment>
<reference evidence="7 8" key="1">
    <citation type="journal article" date="2012" name="Extremophiles">
        <title>Thermotomaculum hydrothermale gen. nov., sp. nov., a novel heterotrophic thermophile within the phylum Acidobacteria from a deep-sea hydrothermal vent chimney in the Southern Okinawa Trough.</title>
        <authorList>
            <person name="Izumi H."/>
            <person name="Nunoura T."/>
            <person name="Miyazaki M."/>
            <person name="Mino S."/>
            <person name="Toki T."/>
            <person name="Takai K."/>
            <person name="Sako Y."/>
            <person name="Sawabe T."/>
            <person name="Nakagawa S."/>
        </authorList>
    </citation>
    <scope>NUCLEOTIDE SEQUENCE [LARGE SCALE GENOMIC DNA]</scope>
    <source>
        <strain evidence="7 8">AC55</strain>
    </source>
</reference>
<feature type="transmembrane region" description="Helical" evidence="6">
    <location>
        <begin position="116"/>
        <end position="136"/>
    </location>
</feature>
<organism evidence="7 8">
    <name type="scientific">Thermotomaculum hydrothermale</name>
    <dbReference type="NCBI Taxonomy" id="981385"/>
    <lineage>
        <taxon>Bacteria</taxon>
        <taxon>Pseudomonadati</taxon>
        <taxon>Acidobacteriota</taxon>
        <taxon>Holophagae</taxon>
        <taxon>Thermotomaculales</taxon>
        <taxon>Thermotomaculaceae</taxon>
        <taxon>Thermotomaculum</taxon>
    </lineage>
</organism>
<dbReference type="RefSeq" id="WP_201327305.1">
    <property type="nucleotide sequence ID" value="NZ_AP017470.1"/>
</dbReference>
<dbReference type="InterPro" id="IPR005226">
    <property type="entry name" value="UPF0014_fam"/>
</dbReference>
<feature type="transmembrane region" description="Helical" evidence="6">
    <location>
        <begin position="87"/>
        <end position="110"/>
    </location>
</feature>
<evidence type="ECO:0000256" key="4">
    <source>
        <dbReference type="ARBA" id="ARBA00022989"/>
    </source>
</evidence>
<feature type="transmembrane region" description="Helical" evidence="6">
    <location>
        <begin position="57"/>
        <end position="75"/>
    </location>
</feature>
<dbReference type="Pfam" id="PF03649">
    <property type="entry name" value="UPF0014"/>
    <property type="match status" value="1"/>
</dbReference>
<dbReference type="Proteomes" id="UP000595564">
    <property type="component" value="Chromosome"/>
</dbReference>
<evidence type="ECO:0000256" key="5">
    <source>
        <dbReference type="ARBA" id="ARBA00023136"/>
    </source>
</evidence>
<dbReference type="GO" id="GO:0005886">
    <property type="term" value="C:plasma membrane"/>
    <property type="evidence" value="ECO:0007669"/>
    <property type="project" value="TreeGrafter"/>
</dbReference>
<dbReference type="PANTHER" id="PTHR30028">
    <property type="entry name" value="UPF0014 INNER MEMBRANE PROTEIN YBBM-RELATED"/>
    <property type="match status" value="1"/>
</dbReference>
<keyword evidence="4 6" id="KW-1133">Transmembrane helix</keyword>
<comment type="similarity">
    <text evidence="2">Belongs to the UPF0014 family.</text>
</comment>